<dbReference type="InterPro" id="IPR032675">
    <property type="entry name" value="LRR_dom_sf"/>
</dbReference>
<comment type="subcellular location">
    <subcellularLocation>
        <location evidence="2">Cytoplasm</location>
    </subcellularLocation>
    <subcellularLocation>
        <location evidence="1">Nucleus</location>
    </subcellularLocation>
</comment>
<dbReference type="InterPro" id="IPR001810">
    <property type="entry name" value="F-box_dom"/>
</dbReference>
<dbReference type="PANTHER" id="PTHR46976">
    <property type="entry name" value="PROTEIN ARABIDILLO 1"/>
    <property type="match status" value="1"/>
</dbReference>
<dbReference type="SUPFAM" id="SSF52047">
    <property type="entry name" value="RNI-like"/>
    <property type="match status" value="1"/>
</dbReference>
<keyword evidence="8" id="KW-0833">Ubl conjugation pathway</keyword>
<keyword evidence="11" id="KW-0539">Nucleus</keyword>
<keyword evidence="4" id="KW-0963">Cytoplasm</keyword>
<protein>
    <recommendedName>
        <fullName evidence="13">S-phase kinase-associated protein 2</fullName>
    </recommendedName>
    <alternativeName>
        <fullName evidence="15">Cyclin-A/CDK2-associated protein p45</fullName>
    </alternativeName>
    <alternativeName>
        <fullName evidence="14">F-box protein Skp2</fullName>
    </alternativeName>
</protein>
<dbReference type="GO" id="GO:0006511">
    <property type="term" value="P:ubiquitin-dependent protein catabolic process"/>
    <property type="evidence" value="ECO:0007669"/>
    <property type="project" value="UniProtKB-ARBA"/>
</dbReference>
<dbReference type="SMART" id="SM00256">
    <property type="entry name" value="FBOX"/>
    <property type="match status" value="1"/>
</dbReference>
<evidence type="ECO:0000256" key="15">
    <source>
        <dbReference type="ARBA" id="ARBA00081589"/>
    </source>
</evidence>
<comment type="function">
    <text evidence="12">Substrate recognition component of a SCF (SKP1-CUL1-F-box protein) E3 ubiquitin-protein ligase complex which mediates the ubiquitination and subsequent proteasomal degradation of target proteins involved in cell cycle progression, signal transduction and transcription. Specifically recognizes phosphorylated CDKN1B/p27kip and is involved in regulation of G1/S transition. Degradation of CDKN1B/p27kip also requires CKS1. Recognizes target proteins ORC1, CDT1, RBL2, KMT2A/MLL1, CDK9, RAG2, NBN, FOXO1, UBP43, YTHDF2, and probably MYC, TOB1 and TAL1. Degradation of TAL1 also requires STUB1. Recognizes CDKN1A in association with CCNE1 or CCNE2 and CDK2. Promotes ubiquitination and destruction of CDH1 in a CK1-dependent manner, thereby regulating cell migration. Following phosphorylation in response to DNA damage, mediates 'Lys-63'-linked ubiquitination of NBN, promoting ATM recruitment to DNA damage sites and DNA repair via homologous recombination.</text>
</comment>
<dbReference type="GO" id="GO:0140767">
    <property type="term" value="F:enzyme-substrate adaptor activity"/>
    <property type="evidence" value="ECO:0007669"/>
    <property type="project" value="UniProtKB-ARBA"/>
</dbReference>
<accession>A0A673B8Z5</accession>
<dbReference type="InParanoid" id="A0A673B8Z5"/>
<dbReference type="GO" id="GO:0005737">
    <property type="term" value="C:cytoplasm"/>
    <property type="evidence" value="ECO:0007669"/>
    <property type="project" value="UniProtKB-SubCell"/>
</dbReference>
<evidence type="ECO:0000256" key="1">
    <source>
        <dbReference type="ARBA" id="ARBA00004123"/>
    </source>
</evidence>
<evidence type="ECO:0000256" key="5">
    <source>
        <dbReference type="ARBA" id="ARBA00022553"/>
    </source>
</evidence>
<dbReference type="AlphaFoldDB" id="A0A673B8Z5"/>
<dbReference type="GO" id="GO:0005634">
    <property type="term" value="C:nucleus"/>
    <property type="evidence" value="ECO:0007669"/>
    <property type="project" value="UniProtKB-SubCell"/>
</dbReference>
<dbReference type="Ensembl" id="ENSSORT00005039312.1">
    <property type="protein sequence ID" value="ENSSORP00005038320.1"/>
    <property type="gene ID" value="ENSSORG00005017925.1"/>
</dbReference>
<dbReference type="GO" id="GO:0019005">
    <property type="term" value="C:SCF ubiquitin ligase complex"/>
    <property type="evidence" value="ECO:0007669"/>
    <property type="project" value="UniProtKB-ARBA"/>
</dbReference>
<dbReference type="SUPFAM" id="SSF81383">
    <property type="entry name" value="F-box domain"/>
    <property type="match status" value="1"/>
</dbReference>
<gene>
    <name evidence="17" type="primary">skp2</name>
</gene>
<organism evidence="17 18">
    <name type="scientific">Sphaeramia orbicularis</name>
    <name type="common">orbiculate cardinalfish</name>
    <dbReference type="NCBI Taxonomy" id="375764"/>
    <lineage>
        <taxon>Eukaryota</taxon>
        <taxon>Metazoa</taxon>
        <taxon>Chordata</taxon>
        <taxon>Craniata</taxon>
        <taxon>Vertebrata</taxon>
        <taxon>Euteleostomi</taxon>
        <taxon>Actinopterygii</taxon>
        <taxon>Neopterygii</taxon>
        <taxon>Teleostei</taxon>
        <taxon>Neoteleostei</taxon>
        <taxon>Acanthomorphata</taxon>
        <taxon>Gobiaria</taxon>
        <taxon>Kurtiformes</taxon>
        <taxon>Apogonoidei</taxon>
        <taxon>Apogonidae</taxon>
        <taxon>Apogoninae</taxon>
        <taxon>Sphaeramia</taxon>
    </lineage>
</organism>
<dbReference type="Pfam" id="PF12937">
    <property type="entry name" value="F-box-like"/>
    <property type="match status" value="1"/>
</dbReference>
<evidence type="ECO:0000256" key="7">
    <source>
        <dbReference type="ARBA" id="ARBA00022737"/>
    </source>
</evidence>
<proteinExistence type="predicted"/>
<evidence type="ECO:0000256" key="3">
    <source>
        <dbReference type="ARBA" id="ARBA00004906"/>
    </source>
</evidence>
<evidence type="ECO:0000256" key="12">
    <source>
        <dbReference type="ARBA" id="ARBA00056227"/>
    </source>
</evidence>
<reference evidence="17" key="2">
    <citation type="submission" date="2025-08" db="UniProtKB">
        <authorList>
            <consortium name="Ensembl"/>
        </authorList>
    </citation>
    <scope>IDENTIFICATION</scope>
</reference>
<evidence type="ECO:0000256" key="9">
    <source>
        <dbReference type="ARBA" id="ARBA00022843"/>
    </source>
</evidence>
<dbReference type="SMART" id="SM00367">
    <property type="entry name" value="LRR_CC"/>
    <property type="match status" value="4"/>
</dbReference>
<evidence type="ECO:0000256" key="14">
    <source>
        <dbReference type="ARBA" id="ARBA00077776"/>
    </source>
</evidence>
<dbReference type="Proteomes" id="UP000472271">
    <property type="component" value="Chromosome 12"/>
</dbReference>
<evidence type="ECO:0000256" key="2">
    <source>
        <dbReference type="ARBA" id="ARBA00004496"/>
    </source>
</evidence>
<dbReference type="CDD" id="cd22114">
    <property type="entry name" value="F-box_FBXL1"/>
    <property type="match status" value="1"/>
</dbReference>
<evidence type="ECO:0000259" key="16">
    <source>
        <dbReference type="PROSITE" id="PS50181"/>
    </source>
</evidence>
<dbReference type="FunFam" id="3.80.10.10:FF:000105">
    <property type="entry name" value="S-phase kinase-associated protein 2"/>
    <property type="match status" value="1"/>
</dbReference>
<dbReference type="GO" id="GO:0000082">
    <property type="term" value="P:G1/S transition of mitotic cell cycle"/>
    <property type="evidence" value="ECO:0007669"/>
    <property type="project" value="UniProtKB-ARBA"/>
</dbReference>
<dbReference type="InterPro" id="IPR006553">
    <property type="entry name" value="Leu-rich_rpt_Cys-con_subtyp"/>
</dbReference>
<dbReference type="InterPro" id="IPR036047">
    <property type="entry name" value="F-box-like_dom_sf"/>
</dbReference>
<dbReference type="GO" id="GO:1905168">
    <property type="term" value="P:positive regulation of double-strand break repair via homologous recombination"/>
    <property type="evidence" value="ECO:0007669"/>
    <property type="project" value="UniProtKB-ARBA"/>
</dbReference>
<dbReference type="PANTHER" id="PTHR46976:SF1">
    <property type="entry name" value="PROTEIN ARABIDILLO 1"/>
    <property type="match status" value="1"/>
</dbReference>
<reference evidence="17" key="3">
    <citation type="submission" date="2025-09" db="UniProtKB">
        <authorList>
            <consortium name="Ensembl"/>
        </authorList>
    </citation>
    <scope>IDENTIFICATION</scope>
</reference>
<keyword evidence="9" id="KW-0832">Ubl conjugation</keyword>
<keyword evidence="5" id="KW-0597">Phosphoprotein</keyword>
<dbReference type="Gene3D" id="3.80.10.10">
    <property type="entry name" value="Ribonuclease Inhibitor"/>
    <property type="match status" value="1"/>
</dbReference>
<evidence type="ECO:0000256" key="4">
    <source>
        <dbReference type="ARBA" id="ARBA00022490"/>
    </source>
</evidence>
<evidence type="ECO:0000256" key="6">
    <source>
        <dbReference type="ARBA" id="ARBA00022614"/>
    </source>
</evidence>
<reference evidence="17" key="1">
    <citation type="submission" date="2019-06" db="EMBL/GenBank/DDBJ databases">
        <authorList>
            <consortium name="Wellcome Sanger Institute Data Sharing"/>
        </authorList>
    </citation>
    <scope>NUCLEOTIDE SEQUENCE [LARGE SCALE GENOMIC DNA]</scope>
</reference>
<evidence type="ECO:0000313" key="18">
    <source>
        <dbReference type="Proteomes" id="UP000472271"/>
    </source>
</evidence>
<evidence type="ECO:0000313" key="17">
    <source>
        <dbReference type="Ensembl" id="ENSSORP00005038320.1"/>
    </source>
</evidence>
<evidence type="ECO:0000256" key="8">
    <source>
        <dbReference type="ARBA" id="ARBA00022786"/>
    </source>
</evidence>
<keyword evidence="6" id="KW-0433">Leucine-rich repeat</keyword>
<keyword evidence="7" id="KW-0677">Repeat</keyword>
<name>A0A673B8Z5_9TELE</name>
<comment type="pathway">
    <text evidence="3">Protein modification; protein ubiquitination.</text>
</comment>
<keyword evidence="10" id="KW-0007">Acetylation</keyword>
<evidence type="ECO:0000256" key="13">
    <source>
        <dbReference type="ARBA" id="ARBA00071634"/>
    </source>
</evidence>
<dbReference type="GO" id="GO:0070534">
    <property type="term" value="P:protein K63-linked ubiquitination"/>
    <property type="evidence" value="ECO:0007669"/>
    <property type="project" value="UniProtKB-ARBA"/>
</dbReference>
<evidence type="ECO:0000256" key="11">
    <source>
        <dbReference type="ARBA" id="ARBA00023242"/>
    </source>
</evidence>
<dbReference type="PROSITE" id="PS50181">
    <property type="entry name" value="FBOX"/>
    <property type="match status" value="1"/>
</dbReference>
<evidence type="ECO:0000256" key="10">
    <source>
        <dbReference type="ARBA" id="ARBA00022990"/>
    </source>
</evidence>
<keyword evidence="18" id="KW-1185">Reference proteome</keyword>
<sequence length="416" mass="46640">MPLQDLPFKNLQGSMLSLSTKRGNKRRSRGLRSEVLEAECTPIDLIQQCSPHTKHQRLISKDKENDDTQFVLGRRSRRKREAITGLSWDHLPDELILRILCYLPLQGLLRVSVVCKRWNRLAFDESLWHSVDLEGLTHMGPALQQVLKTGVRRLRCPRAFVEELHFISSGLVPLVEMDLSSSIIPTSALESIICSCRQLEYLSLEGLQLSDSIIHSLAKNVNLLHLNLSGCSGFSATALADMLALCCRIEQLNISWCSFTSNHVKSVVNNVSSSVSHLNLSGYRENLTLDDVKVLVSRCQQIHTLDLSDSTLLMADSFPVLAQLKCLVHLSLSRCYHINLAALSDLGENIPTLNLLDVFGLVTDGHLPSLKKEMPRISINSRPFTAVARPTPSSRLIGSLSDCTMWNRKCRLRFKL</sequence>
<feature type="domain" description="F-box" evidence="16">
    <location>
        <begin position="85"/>
        <end position="131"/>
    </location>
</feature>